<dbReference type="Proteomes" id="UP001596405">
    <property type="component" value="Unassembled WGS sequence"/>
</dbReference>
<gene>
    <name evidence="2" type="ORF">ACFQHR_15630</name>
</gene>
<dbReference type="EMBL" id="JBHSYQ010000014">
    <property type="protein sequence ID" value="MFC6999065.1"/>
    <property type="molecule type" value="Genomic_DNA"/>
</dbReference>
<protein>
    <submittedName>
        <fullName evidence="2">Uncharacterized protein</fullName>
    </submittedName>
</protein>
<organism evidence="2 3">
    <name type="scientific">Rufibacter roseus</name>
    <dbReference type="NCBI Taxonomy" id="1567108"/>
    <lineage>
        <taxon>Bacteria</taxon>
        <taxon>Pseudomonadati</taxon>
        <taxon>Bacteroidota</taxon>
        <taxon>Cytophagia</taxon>
        <taxon>Cytophagales</taxon>
        <taxon>Hymenobacteraceae</taxon>
        <taxon>Rufibacter</taxon>
    </lineage>
</organism>
<evidence type="ECO:0000256" key="1">
    <source>
        <dbReference type="SAM" id="MobiDB-lite"/>
    </source>
</evidence>
<dbReference type="RefSeq" id="WP_377131398.1">
    <property type="nucleotide sequence ID" value="NZ_JBHSYQ010000014.1"/>
</dbReference>
<feature type="region of interest" description="Disordered" evidence="1">
    <location>
        <begin position="1"/>
        <end position="42"/>
    </location>
</feature>
<reference evidence="3" key="1">
    <citation type="journal article" date="2019" name="Int. J. Syst. Evol. Microbiol.">
        <title>The Global Catalogue of Microorganisms (GCM) 10K type strain sequencing project: providing services to taxonomists for standard genome sequencing and annotation.</title>
        <authorList>
            <consortium name="The Broad Institute Genomics Platform"/>
            <consortium name="The Broad Institute Genome Sequencing Center for Infectious Disease"/>
            <person name="Wu L."/>
            <person name="Ma J."/>
        </authorList>
    </citation>
    <scope>NUCLEOTIDE SEQUENCE [LARGE SCALE GENOMIC DNA]</scope>
    <source>
        <strain evidence="3">CGMCC 4.7393</strain>
    </source>
</reference>
<feature type="non-terminal residue" evidence="2">
    <location>
        <position position="1"/>
    </location>
</feature>
<feature type="compositionally biased region" description="Basic and acidic residues" evidence="1">
    <location>
        <begin position="1"/>
        <end position="10"/>
    </location>
</feature>
<sequence>REEGHQKVRQEVAPTAAPGEKPQRPKGRLNRMETPLTQTNSDTILPLTRIVKEMNGNDYRNCLTSETAAYSCSGHIISS</sequence>
<proteinExistence type="predicted"/>
<evidence type="ECO:0000313" key="2">
    <source>
        <dbReference type="EMBL" id="MFC6999065.1"/>
    </source>
</evidence>
<keyword evidence="3" id="KW-1185">Reference proteome</keyword>
<name>A0ABW2DMX3_9BACT</name>
<evidence type="ECO:0000313" key="3">
    <source>
        <dbReference type="Proteomes" id="UP001596405"/>
    </source>
</evidence>
<comment type="caution">
    <text evidence="2">The sequence shown here is derived from an EMBL/GenBank/DDBJ whole genome shotgun (WGS) entry which is preliminary data.</text>
</comment>
<accession>A0ABW2DMX3</accession>